<dbReference type="NCBIfam" id="TIGR00071">
    <property type="entry name" value="hisT_truA"/>
    <property type="match status" value="1"/>
</dbReference>
<evidence type="ECO:0000256" key="1">
    <source>
        <dbReference type="ARBA" id="ARBA00009375"/>
    </source>
</evidence>
<dbReference type="InterPro" id="IPR020103">
    <property type="entry name" value="PsdUridine_synth_cat_dom_sf"/>
</dbReference>
<dbReference type="Gene3D" id="3.30.70.660">
    <property type="entry name" value="Pseudouridine synthase I, catalytic domain, C-terminal subdomain"/>
    <property type="match status" value="1"/>
</dbReference>
<dbReference type="EMBL" id="UINC01000347">
    <property type="protein sequence ID" value="SUZ53757.1"/>
    <property type="molecule type" value="Genomic_DNA"/>
</dbReference>
<dbReference type="GO" id="GO:0009982">
    <property type="term" value="F:pseudouridine synthase activity"/>
    <property type="evidence" value="ECO:0007669"/>
    <property type="project" value="InterPro"/>
</dbReference>
<dbReference type="Pfam" id="PF01416">
    <property type="entry name" value="PseudoU_synth_1"/>
    <property type="match status" value="2"/>
</dbReference>
<dbReference type="SUPFAM" id="SSF55120">
    <property type="entry name" value="Pseudouridine synthase"/>
    <property type="match status" value="1"/>
</dbReference>
<dbReference type="InterPro" id="IPR020095">
    <property type="entry name" value="PsdUridine_synth_TruA_C"/>
</dbReference>
<reference evidence="5" key="1">
    <citation type="submission" date="2018-05" db="EMBL/GenBank/DDBJ databases">
        <authorList>
            <person name="Lanie J.A."/>
            <person name="Ng W.-L."/>
            <person name="Kazmierczak K.M."/>
            <person name="Andrzejewski T.M."/>
            <person name="Davidsen T.M."/>
            <person name="Wayne K.J."/>
            <person name="Tettelin H."/>
            <person name="Glass J.I."/>
            <person name="Rusch D."/>
            <person name="Podicherti R."/>
            <person name="Tsui H.-C.T."/>
            <person name="Winkler M.E."/>
        </authorList>
    </citation>
    <scope>NUCLEOTIDE SEQUENCE</scope>
</reference>
<dbReference type="InterPro" id="IPR020097">
    <property type="entry name" value="PsdUridine_synth_TruA_a/b_dom"/>
</dbReference>
<comment type="similarity">
    <text evidence="1">Belongs to the tRNA pseudouridine synthase TruA family.</text>
</comment>
<evidence type="ECO:0000313" key="5">
    <source>
        <dbReference type="EMBL" id="SUZ53757.1"/>
    </source>
</evidence>
<evidence type="ECO:0000256" key="3">
    <source>
        <dbReference type="ARBA" id="ARBA00023235"/>
    </source>
</evidence>
<feature type="domain" description="Pseudouridine synthase I TruA alpha/beta" evidence="4">
    <location>
        <begin position="144"/>
        <end position="244"/>
    </location>
</feature>
<organism evidence="5">
    <name type="scientific">marine metagenome</name>
    <dbReference type="NCBI Taxonomy" id="408172"/>
    <lineage>
        <taxon>unclassified sequences</taxon>
        <taxon>metagenomes</taxon>
        <taxon>ecological metagenomes</taxon>
    </lineage>
</organism>
<dbReference type="PIRSF" id="PIRSF001430">
    <property type="entry name" value="tRNA_psdUrid_synth"/>
    <property type="match status" value="1"/>
</dbReference>
<dbReference type="HAMAP" id="MF_00171">
    <property type="entry name" value="TruA"/>
    <property type="match status" value="1"/>
</dbReference>
<dbReference type="CDD" id="cd02570">
    <property type="entry name" value="PseudoU_synth_EcTruA"/>
    <property type="match status" value="1"/>
</dbReference>
<accession>A0A381NGT4</accession>
<keyword evidence="3" id="KW-0413">Isomerase</keyword>
<dbReference type="Gene3D" id="3.30.70.580">
    <property type="entry name" value="Pseudouridine synthase I, catalytic domain, N-terminal subdomain"/>
    <property type="match status" value="1"/>
</dbReference>
<evidence type="ECO:0000259" key="4">
    <source>
        <dbReference type="Pfam" id="PF01416"/>
    </source>
</evidence>
<dbReference type="FunFam" id="3.30.70.580:FF:000001">
    <property type="entry name" value="tRNA pseudouridine synthase A"/>
    <property type="match status" value="1"/>
</dbReference>
<proteinExistence type="inferred from homology"/>
<protein>
    <recommendedName>
        <fullName evidence="4">Pseudouridine synthase I TruA alpha/beta domain-containing protein</fullName>
    </recommendedName>
</protein>
<dbReference type="PANTHER" id="PTHR11142:SF0">
    <property type="entry name" value="TRNA PSEUDOURIDINE SYNTHASE-LIKE 1"/>
    <property type="match status" value="1"/>
</dbReference>
<gene>
    <name evidence="5" type="ORF">METZ01_LOCUS6611</name>
</gene>
<keyword evidence="2" id="KW-0819">tRNA processing</keyword>
<name>A0A381NGT4_9ZZZZ</name>
<dbReference type="PANTHER" id="PTHR11142">
    <property type="entry name" value="PSEUDOURIDYLATE SYNTHASE"/>
    <property type="match status" value="1"/>
</dbReference>
<dbReference type="InterPro" id="IPR001406">
    <property type="entry name" value="PsdUridine_synth_TruA"/>
</dbReference>
<sequence>MPRFKIIIQYDGSSFSGWQLQKNRKTIQGEIENALKVISRSKHRISVHGSGRTDSGVHAYGQVAHFDLDTNLDSSELCNAINSNTAKECKIMSVVEADNDFESRFDARKRWYRYQVYKGNSILYRNQAWLKNDIDFNLLRLVSKTILGEHDFLSFSKYRADQKNTRSIIFESNWKDNGSMLTYEISGNRFLHHMVRYLVGTMVQVSRGQFTIEQFRSLLHEPQKNVQIHRAPAYGLILLRVEYDK</sequence>
<dbReference type="InterPro" id="IPR020094">
    <property type="entry name" value="TruA/RsuA/RluB/E/F_N"/>
</dbReference>
<dbReference type="AlphaFoldDB" id="A0A381NGT4"/>
<dbReference type="GO" id="GO:0003723">
    <property type="term" value="F:RNA binding"/>
    <property type="evidence" value="ECO:0007669"/>
    <property type="project" value="InterPro"/>
</dbReference>
<feature type="domain" description="Pseudouridine synthase I TruA alpha/beta" evidence="4">
    <location>
        <begin position="7"/>
        <end position="106"/>
    </location>
</feature>
<evidence type="ECO:0000256" key="2">
    <source>
        <dbReference type="ARBA" id="ARBA00022694"/>
    </source>
</evidence>
<dbReference type="GO" id="GO:0031119">
    <property type="term" value="P:tRNA pseudouridine synthesis"/>
    <property type="evidence" value="ECO:0007669"/>
    <property type="project" value="TreeGrafter"/>
</dbReference>